<evidence type="ECO:0000313" key="2">
    <source>
        <dbReference type="Proteomes" id="UP000547976"/>
    </source>
</evidence>
<keyword evidence="1" id="KW-0378">Hydrolase</keyword>
<dbReference type="RefSeq" id="XP_036533740.1">
    <property type="nucleotide sequence ID" value="XM_036675408.1"/>
</dbReference>
<dbReference type="Proteomes" id="UP000547976">
    <property type="component" value="Unassembled WGS sequence"/>
</dbReference>
<dbReference type="GeneID" id="59310126"/>
<dbReference type="EMBL" id="JAAOAV010000191">
    <property type="protein sequence ID" value="KAF5590578.1"/>
    <property type="molecule type" value="Genomic_DNA"/>
</dbReference>
<evidence type="ECO:0000313" key="1">
    <source>
        <dbReference type="EMBL" id="KAF5590578.1"/>
    </source>
</evidence>
<name>A0A8H5LEW0_GIBSU</name>
<proteinExistence type="predicted"/>
<protein>
    <submittedName>
        <fullName evidence="1">Metallohydrolase yodQ</fullName>
    </submittedName>
</protein>
<comment type="caution">
    <text evidence="1">The sequence shown here is derived from an EMBL/GenBank/DDBJ whole genome shotgun (WGS) entry which is preliminary data.</text>
</comment>
<sequence>MPADVAKAVPGLKAEFRIVMSRPSMATASNHPFVELITDVVGDVLGTKATLAEAGIVLLLLSLKRAQASEQFSSVKSAFTLTTYSVFAPWS</sequence>
<organism evidence="1 2">
    <name type="scientific">Gibberella subglutinans</name>
    <name type="common">Fusarium subglutinans</name>
    <dbReference type="NCBI Taxonomy" id="42677"/>
    <lineage>
        <taxon>Eukaryota</taxon>
        <taxon>Fungi</taxon>
        <taxon>Dikarya</taxon>
        <taxon>Ascomycota</taxon>
        <taxon>Pezizomycotina</taxon>
        <taxon>Sordariomycetes</taxon>
        <taxon>Hypocreomycetidae</taxon>
        <taxon>Hypocreales</taxon>
        <taxon>Nectriaceae</taxon>
        <taxon>Fusarium</taxon>
        <taxon>Fusarium fujikuroi species complex</taxon>
    </lineage>
</organism>
<dbReference type="AlphaFoldDB" id="A0A8H5LEW0"/>
<accession>A0A8H5LEW0</accession>
<keyword evidence="2" id="KW-1185">Reference proteome</keyword>
<gene>
    <name evidence="1" type="ORF">FSUBG_10794</name>
</gene>
<reference evidence="1 2" key="1">
    <citation type="submission" date="2020-05" db="EMBL/GenBank/DDBJ databases">
        <title>Identification and distribution of gene clusters putatively required for synthesis of sphingolipid metabolism inhibitors in phylogenetically diverse species of the filamentous fungus Fusarium.</title>
        <authorList>
            <person name="Kim H.-S."/>
            <person name="Busman M."/>
            <person name="Brown D.W."/>
            <person name="Divon H."/>
            <person name="Uhlig S."/>
            <person name="Proctor R.H."/>
        </authorList>
    </citation>
    <scope>NUCLEOTIDE SEQUENCE [LARGE SCALE GENOMIC DNA]</scope>
    <source>
        <strain evidence="1 2">NRRL 66333</strain>
    </source>
</reference>
<dbReference type="GO" id="GO:0016787">
    <property type="term" value="F:hydrolase activity"/>
    <property type="evidence" value="ECO:0007669"/>
    <property type="project" value="UniProtKB-KW"/>
</dbReference>